<dbReference type="PANTHER" id="PTHR30461:SF2">
    <property type="entry name" value="SERINE RECOMBINASE PINE-RELATED"/>
    <property type="match status" value="1"/>
</dbReference>
<gene>
    <name evidence="5" type="ORF">C451_03574</name>
</gene>
<evidence type="ECO:0000259" key="4">
    <source>
        <dbReference type="PROSITE" id="PS51736"/>
    </source>
</evidence>
<keyword evidence="6" id="KW-1185">Reference proteome</keyword>
<dbReference type="PANTHER" id="PTHR30461">
    <property type="entry name" value="DNA-INVERTASE FROM LAMBDOID PROPHAGE"/>
    <property type="match status" value="1"/>
</dbReference>
<dbReference type="STRING" id="1227457.C451_03574"/>
<keyword evidence="1" id="KW-0229">DNA integration</keyword>
<dbReference type="AlphaFoldDB" id="M0NEA5"/>
<protein>
    <submittedName>
        <fullName evidence="5">Resolvase domain-containing protein</fullName>
    </submittedName>
</protein>
<dbReference type="EMBL" id="AOMF01000088">
    <property type="protein sequence ID" value="EMA56181.1"/>
    <property type="molecule type" value="Genomic_DNA"/>
</dbReference>
<evidence type="ECO:0000256" key="3">
    <source>
        <dbReference type="ARBA" id="ARBA00023172"/>
    </source>
</evidence>
<dbReference type="InterPro" id="IPR036162">
    <property type="entry name" value="Resolvase-like_N_sf"/>
</dbReference>
<dbReference type="GO" id="GO:0000150">
    <property type="term" value="F:DNA strand exchange activity"/>
    <property type="evidence" value="ECO:0007669"/>
    <property type="project" value="InterPro"/>
</dbReference>
<dbReference type="InterPro" id="IPR006118">
    <property type="entry name" value="Recombinase_CS"/>
</dbReference>
<dbReference type="eggNOG" id="arCOG03162">
    <property type="taxonomic scope" value="Archaea"/>
</dbReference>
<dbReference type="Gene3D" id="3.40.50.1390">
    <property type="entry name" value="Resolvase, N-terminal catalytic domain"/>
    <property type="match status" value="1"/>
</dbReference>
<keyword evidence="3" id="KW-0233">DNA recombination</keyword>
<feature type="domain" description="Resolvase/invertase-type recombinase catalytic" evidence="4">
    <location>
        <begin position="3"/>
        <end position="155"/>
    </location>
</feature>
<evidence type="ECO:0000256" key="1">
    <source>
        <dbReference type="ARBA" id="ARBA00022908"/>
    </source>
</evidence>
<proteinExistence type="predicted"/>
<name>M0NEA5_9EURY</name>
<dbReference type="Proteomes" id="UP000011680">
    <property type="component" value="Unassembled WGS sequence"/>
</dbReference>
<dbReference type="PROSITE" id="PS00397">
    <property type="entry name" value="RECOMBINASES_1"/>
    <property type="match status" value="1"/>
</dbReference>
<dbReference type="RefSeq" id="WP_007737750.1">
    <property type="nucleotide sequence ID" value="NZ_AOMF01000088.1"/>
</dbReference>
<dbReference type="GO" id="GO:0003677">
    <property type="term" value="F:DNA binding"/>
    <property type="evidence" value="ECO:0007669"/>
    <property type="project" value="UniProtKB-KW"/>
</dbReference>
<reference evidence="5 6" key="1">
    <citation type="journal article" date="2014" name="PLoS Genet.">
        <title>Phylogenetically driven sequencing of extremely halophilic archaea reveals strategies for static and dynamic osmo-response.</title>
        <authorList>
            <person name="Becker E.A."/>
            <person name="Seitzer P.M."/>
            <person name="Tritt A."/>
            <person name="Larsen D."/>
            <person name="Krusor M."/>
            <person name="Yao A.I."/>
            <person name="Wu D."/>
            <person name="Madern D."/>
            <person name="Eisen J.A."/>
            <person name="Darling A.E."/>
            <person name="Facciotti M.T."/>
        </authorList>
    </citation>
    <scope>NUCLEOTIDE SEQUENCE [LARGE SCALE GENOMIC DNA]</scope>
    <source>
        <strain evidence="5 6">JCM 13552</strain>
    </source>
</reference>
<dbReference type="OrthoDB" id="24728at2157"/>
<dbReference type="InterPro" id="IPR006119">
    <property type="entry name" value="Resolv_N"/>
</dbReference>
<evidence type="ECO:0000313" key="6">
    <source>
        <dbReference type="Proteomes" id="UP000011680"/>
    </source>
</evidence>
<evidence type="ECO:0000256" key="2">
    <source>
        <dbReference type="ARBA" id="ARBA00023125"/>
    </source>
</evidence>
<dbReference type="Pfam" id="PF00239">
    <property type="entry name" value="Resolvase"/>
    <property type="match status" value="1"/>
</dbReference>
<evidence type="ECO:0000313" key="5">
    <source>
        <dbReference type="EMBL" id="EMA56181.1"/>
    </source>
</evidence>
<dbReference type="GO" id="GO:0015074">
    <property type="term" value="P:DNA integration"/>
    <property type="evidence" value="ECO:0007669"/>
    <property type="project" value="UniProtKB-KW"/>
</dbReference>
<dbReference type="SMART" id="SM00857">
    <property type="entry name" value="Resolvase"/>
    <property type="match status" value="1"/>
</dbReference>
<dbReference type="PATRIC" id="fig|1227457.3.peg.633"/>
<accession>M0NEA5</accession>
<comment type="caution">
    <text evidence="5">The sequence shown here is derived from an EMBL/GenBank/DDBJ whole genome shotgun (WGS) entry which is preliminary data.</text>
</comment>
<sequence length="256" mass="28764">MQSAAIYARVSTPEQDLQRQLDECHEHIASKFPKATTIDTYTDVVSGTDEHGGEQYRKLDRAIENGDYDLVAVHELSRLSRLGAGEIHRFIQHCMERGTIVESLDLGLSIHVDDPPIQRTVYTMIASIMGDLAKIEHEQNLRRIRSGIRAAQRTGTWTGRPPRGFVIDENGILHIDIEGFLETREALLRLEHGEQQTLVAESSGIPRSTLVRLFGDEQRRAIYLDGVATDDRLNRALDEIRTFPNSVPGGTKVRSN</sequence>
<dbReference type="InterPro" id="IPR050639">
    <property type="entry name" value="SSR_resolvase"/>
</dbReference>
<keyword evidence="2" id="KW-0238">DNA-binding</keyword>
<dbReference type="PROSITE" id="PS51736">
    <property type="entry name" value="RECOMBINASES_3"/>
    <property type="match status" value="1"/>
</dbReference>
<organism evidence="5 6">
    <name type="scientific">Halococcus thailandensis JCM 13552</name>
    <dbReference type="NCBI Taxonomy" id="1227457"/>
    <lineage>
        <taxon>Archaea</taxon>
        <taxon>Methanobacteriati</taxon>
        <taxon>Methanobacteriota</taxon>
        <taxon>Stenosarchaea group</taxon>
        <taxon>Halobacteria</taxon>
        <taxon>Halobacteriales</taxon>
        <taxon>Halococcaceae</taxon>
        <taxon>Halococcus</taxon>
    </lineage>
</organism>
<dbReference type="SUPFAM" id="SSF53041">
    <property type="entry name" value="Resolvase-like"/>
    <property type="match status" value="1"/>
</dbReference>